<dbReference type="InterPro" id="IPR011051">
    <property type="entry name" value="RmlC_Cupin_sf"/>
</dbReference>
<dbReference type="OrthoDB" id="8418771at2"/>
<dbReference type="KEGG" id="fln:FLA_0787"/>
<dbReference type="RefSeq" id="WP_076381878.1">
    <property type="nucleotide sequence ID" value="NZ_AP017422.1"/>
</dbReference>
<accession>A0A173MBD6</accession>
<protein>
    <recommendedName>
        <fullName evidence="3">Cupin domain-containing protein</fullName>
    </recommendedName>
</protein>
<dbReference type="AlphaFoldDB" id="A0A173MBD6"/>
<evidence type="ECO:0000313" key="2">
    <source>
        <dbReference type="Proteomes" id="UP000186917"/>
    </source>
</evidence>
<dbReference type="Proteomes" id="UP000186917">
    <property type="component" value="Unassembled WGS sequence"/>
</dbReference>
<reference evidence="2" key="1">
    <citation type="submission" date="2017-01" db="EMBL/GenBank/DDBJ databases">
        <authorList>
            <person name="Varghese N."/>
            <person name="Submissions S."/>
        </authorList>
    </citation>
    <scope>NUCLEOTIDE SEQUENCE [LARGE SCALE GENOMIC DNA]</scope>
    <source>
        <strain evidence="2">DSM 21054</strain>
    </source>
</reference>
<evidence type="ECO:0000313" key="1">
    <source>
        <dbReference type="EMBL" id="SIT32065.1"/>
    </source>
</evidence>
<organism evidence="1 2">
    <name type="scientific">Filimonas lacunae</name>
    <dbReference type="NCBI Taxonomy" id="477680"/>
    <lineage>
        <taxon>Bacteria</taxon>
        <taxon>Pseudomonadati</taxon>
        <taxon>Bacteroidota</taxon>
        <taxon>Chitinophagia</taxon>
        <taxon>Chitinophagales</taxon>
        <taxon>Chitinophagaceae</taxon>
        <taxon>Filimonas</taxon>
    </lineage>
</organism>
<dbReference type="EMBL" id="FTOR01000011">
    <property type="protein sequence ID" value="SIT32065.1"/>
    <property type="molecule type" value="Genomic_DNA"/>
</dbReference>
<name>A0A173MBD6_9BACT</name>
<keyword evidence="2" id="KW-1185">Reference proteome</keyword>
<dbReference type="SUPFAM" id="SSF51182">
    <property type="entry name" value="RmlC-like cupins"/>
    <property type="match status" value="1"/>
</dbReference>
<dbReference type="InterPro" id="IPR014710">
    <property type="entry name" value="RmlC-like_jellyroll"/>
</dbReference>
<dbReference type="Gene3D" id="2.60.120.10">
    <property type="entry name" value="Jelly Rolls"/>
    <property type="match status" value="1"/>
</dbReference>
<proteinExistence type="predicted"/>
<gene>
    <name evidence="1" type="ORF">SAMN05421788_11113</name>
</gene>
<sequence length="134" mass="14796">MSNKSNNATFNRPQGSRPIDAPVLVTHIEESVQLLESEEAWQKNNRNAVTLFKTEGFSTVLVALHKGADITDNVTEGILSIQVLSGSVEVQLEDKKVIAGKGELVFMHRLQQHVIKALEDCRLLAALTGEKNIY</sequence>
<evidence type="ECO:0008006" key="3">
    <source>
        <dbReference type="Google" id="ProtNLM"/>
    </source>
</evidence>